<dbReference type="PROSITE" id="PS01063">
    <property type="entry name" value="SIGMA70_ECF"/>
    <property type="match status" value="1"/>
</dbReference>
<dbReference type="EMBL" id="JBDJNQ010000021">
    <property type="protein sequence ID" value="MEN5380600.1"/>
    <property type="molecule type" value="Genomic_DNA"/>
</dbReference>
<dbReference type="InterPro" id="IPR000838">
    <property type="entry name" value="RNA_pol_sigma70_ECF_CS"/>
</dbReference>
<dbReference type="Gene3D" id="1.10.1740.10">
    <property type="match status" value="1"/>
</dbReference>
<dbReference type="SUPFAM" id="SSF88659">
    <property type="entry name" value="Sigma3 and sigma4 domains of RNA polymerase sigma factors"/>
    <property type="match status" value="1"/>
</dbReference>
<dbReference type="RefSeq" id="WP_315399280.1">
    <property type="nucleotide sequence ID" value="NZ_JBDJNQ010000021.1"/>
</dbReference>
<dbReference type="Pfam" id="PF04542">
    <property type="entry name" value="Sigma70_r2"/>
    <property type="match status" value="1"/>
</dbReference>
<evidence type="ECO:0000313" key="9">
    <source>
        <dbReference type="EMBL" id="MEN5380600.1"/>
    </source>
</evidence>
<evidence type="ECO:0000256" key="2">
    <source>
        <dbReference type="ARBA" id="ARBA00023015"/>
    </source>
</evidence>
<comment type="caution">
    <text evidence="9">The sequence shown here is derived from an EMBL/GenBank/DDBJ whole genome shotgun (WGS) entry which is preliminary data.</text>
</comment>
<keyword evidence="2 6" id="KW-0805">Transcription regulation</keyword>
<evidence type="ECO:0000256" key="6">
    <source>
        <dbReference type="RuleBase" id="RU000716"/>
    </source>
</evidence>
<feature type="domain" description="RNA polymerase sigma-70 region 2" evidence="7">
    <location>
        <begin position="24"/>
        <end position="89"/>
    </location>
</feature>
<dbReference type="Gene3D" id="1.10.10.10">
    <property type="entry name" value="Winged helix-like DNA-binding domain superfamily/Winged helix DNA-binding domain"/>
    <property type="match status" value="1"/>
</dbReference>
<gene>
    <name evidence="9" type="ORF">ABE541_25290</name>
</gene>
<keyword evidence="5 6" id="KW-0804">Transcription</keyword>
<dbReference type="InterPro" id="IPR013324">
    <property type="entry name" value="RNA_pol_sigma_r3/r4-like"/>
</dbReference>
<dbReference type="InterPro" id="IPR014327">
    <property type="entry name" value="RNA_pol_sigma70_bacteroid"/>
</dbReference>
<keyword evidence="3 6" id="KW-0731">Sigma factor</keyword>
<accession>A0ABV0C0R3</accession>
<dbReference type="NCBIfam" id="TIGR02985">
    <property type="entry name" value="Sig70_bacteroi1"/>
    <property type="match status" value="1"/>
</dbReference>
<keyword evidence="4 6" id="KW-0238">DNA-binding</keyword>
<name>A0ABV0C0R3_9SPHI</name>
<sequence>MNVDEEIVLLKQLAQGNEKSFETLYYAYRIKVFGGILKLVKSSDFAQDILQDVFVKVWQNRSKINPDKSFKSYLYAITQSAVYDFFRKLASDKTKTDQLIALSVNHYVNDIEEELSYKDMEKHLRDILDIMPERCREVYVLCKLEGRSYDEVAQLLNISTATINNHIVKASRIIKSNWNWSYYGAMVLFFTMIEY</sequence>
<keyword evidence="10" id="KW-1185">Reference proteome</keyword>
<evidence type="ECO:0000313" key="10">
    <source>
        <dbReference type="Proteomes" id="UP001409291"/>
    </source>
</evidence>
<evidence type="ECO:0000259" key="7">
    <source>
        <dbReference type="Pfam" id="PF04542"/>
    </source>
</evidence>
<evidence type="ECO:0000256" key="1">
    <source>
        <dbReference type="ARBA" id="ARBA00010641"/>
    </source>
</evidence>
<dbReference type="PANTHER" id="PTHR43133">
    <property type="entry name" value="RNA POLYMERASE ECF-TYPE SIGMA FACTO"/>
    <property type="match status" value="1"/>
</dbReference>
<dbReference type="SUPFAM" id="SSF88946">
    <property type="entry name" value="Sigma2 domain of RNA polymerase sigma factors"/>
    <property type="match status" value="1"/>
</dbReference>
<reference evidence="9 10" key="1">
    <citation type="submission" date="2024-04" db="EMBL/GenBank/DDBJ databases">
        <title>WGS of bacteria from Torrens River.</title>
        <authorList>
            <person name="Wyrsch E.R."/>
            <person name="Drigo B."/>
        </authorList>
    </citation>
    <scope>NUCLEOTIDE SEQUENCE [LARGE SCALE GENOMIC DNA]</scope>
    <source>
        <strain evidence="9 10">TWI391</strain>
    </source>
</reference>
<protein>
    <recommendedName>
        <fullName evidence="6">RNA polymerase sigma factor</fullName>
    </recommendedName>
</protein>
<dbReference type="InterPro" id="IPR014284">
    <property type="entry name" value="RNA_pol_sigma-70_dom"/>
</dbReference>
<feature type="domain" description="RNA polymerase sigma factor 70 region 4 type 2" evidence="8">
    <location>
        <begin position="124"/>
        <end position="170"/>
    </location>
</feature>
<evidence type="ECO:0000256" key="4">
    <source>
        <dbReference type="ARBA" id="ARBA00023125"/>
    </source>
</evidence>
<dbReference type="InterPro" id="IPR036388">
    <property type="entry name" value="WH-like_DNA-bd_sf"/>
</dbReference>
<dbReference type="CDD" id="cd06171">
    <property type="entry name" value="Sigma70_r4"/>
    <property type="match status" value="1"/>
</dbReference>
<organism evidence="9 10">
    <name type="scientific">Sphingobacterium kitahiroshimense</name>
    <dbReference type="NCBI Taxonomy" id="470446"/>
    <lineage>
        <taxon>Bacteria</taxon>
        <taxon>Pseudomonadati</taxon>
        <taxon>Bacteroidota</taxon>
        <taxon>Sphingobacteriia</taxon>
        <taxon>Sphingobacteriales</taxon>
        <taxon>Sphingobacteriaceae</taxon>
        <taxon>Sphingobacterium</taxon>
    </lineage>
</organism>
<comment type="similarity">
    <text evidence="1 6">Belongs to the sigma-70 factor family. ECF subfamily.</text>
</comment>
<dbReference type="Pfam" id="PF08281">
    <property type="entry name" value="Sigma70_r4_2"/>
    <property type="match status" value="1"/>
</dbReference>
<evidence type="ECO:0000259" key="8">
    <source>
        <dbReference type="Pfam" id="PF08281"/>
    </source>
</evidence>
<dbReference type="Proteomes" id="UP001409291">
    <property type="component" value="Unassembled WGS sequence"/>
</dbReference>
<evidence type="ECO:0000256" key="3">
    <source>
        <dbReference type="ARBA" id="ARBA00023082"/>
    </source>
</evidence>
<dbReference type="InterPro" id="IPR007627">
    <property type="entry name" value="RNA_pol_sigma70_r2"/>
</dbReference>
<dbReference type="InterPro" id="IPR013249">
    <property type="entry name" value="RNA_pol_sigma70_r4_t2"/>
</dbReference>
<dbReference type="NCBIfam" id="TIGR02937">
    <property type="entry name" value="sigma70-ECF"/>
    <property type="match status" value="1"/>
</dbReference>
<dbReference type="InterPro" id="IPR039425">
    <property type="entry name" value="RNA_pol_sigma-70-like"/>
</dbReference>
<evidence type="ECO:0000256" key="5">
    <source>
        <dbReference type="ARBA" id="ARBA00023163"/>
    </source>
</evidence>
<dbReference type="InterPro" id="IPR013325">
    <property type="entry name" value="RNA_pol_sigma_r2"/>
</dbReference>
<dbReference type="PANTHER" id="PTHR43133:SF46">
    <property type="entry name" value="RNA POLYMERASE SIGMA-70 FACTOR ECF SUBFAMILY"/>
    <property type="match status" value="1"/>
</dbReference>
<proteinExistence type="inferred from homology"/>